<evidence type="ECO:0000313" key="3">
    <source>
        <dbReference type="Proteomes" id="UP001193389"/>
    </source>
</evidence>
<dbReference type="InterPro" id="IPR010982">
    <property type="entry name" value="Lambda_DNA-bd_dom_sf"/>
</dbReference>
<dbReference type="SMART" id="SM00530">
    <property type="entry name" value="HTH_XRE"/>
    <property type="match status" value="1"/>
</dbReference>
<keyword evidence="3" id="KW-1185">Reference proteome</keyword>
<dbReference type="Gene3D" id="1.10.260.40">
    <property type="entry name" value="lambda repressor-like DNA-binding domains"/>
    <property type="match status" value="1"/>
</dbReference>
<reference evidence="2" key="1">
    <citation type="journal article" date="2020" name="Int. J. Syst. Evol. Microbiol.">
        <title>Aquipluma nitroreducens gen. nov. sp. nov., a novel facultatively anaerobic bacterium isolated from a freshwater lake.</title>
        <authorList>
            <person name="Watanabe M."/>
            <person name="Kojima H."/>
            <person name="Fukui M."/>
        </authorList>
    </citation>
    <scope>NUCLEOTIDE SEQUENCE</scope>
    <source>
        <strain evidence="2">MeG22</strain>
    </source>
</reference>
<feature type="domain" description="HTH cro/C1-type" evidence="1">
    <location>
        <begin position="4"/>
        <end position="58"/>
    </location>
</feature>
<organism evidence="2 3">
    <name type="scientific">Aquipluma nitroreducens</name>
    <dbReference type="NCBI Taxonomy" id="2010828"/>
    <lineage>
        <taxon>Bacteria</taxon>
        <taxon>Pseudomonadati</taxon>
        <taxon>Bacteroidota</taxon>
        <taxon>Bacteroidia</taxon>
        <taxon>Marinilabiliales</taxon>
        <taxon>Prolixibacteraceae</taxon>
        <taxon>Aquipluma</taxon>
    </lineage>
</organism>
<dbReference type="AlphaFoldDB" id="A0A5K7SFQ9"/>
<dbReference type="RefSeq" id="WP_318348587.1">
    <property type="nucleotide sequence ID" value="NZ_AP018694.1"/>
</dbReference>
<dbReference type="Pfam" id="PF01381">
    <property type="entry name" value="HTH_3"/>
    <property type="match status" value="1"/>
</dbReference>
<evidence type="ECO:0000259" key="1">
    <source>
        <dbReference type="PROSITE" id="PS50943"/>
    </source>
</evidence>
<protein>
    <submittedName>
        <fullName evidence="2">Transcriptional regulator</fullName>
    </submittedName>
</protein>
<dbReference type="InterPro" id="IPR001387">
    <property type="entry name" value="Cro/C1-type_HTH"/>
</dbReference>
<dbReference type="PROSITE" id="PS50943">
    <property type="entry name" value="HTH_CROC1"/>
    <property type="match status" value="1"/>
</dbReference>
<name>A0A5K7SFQ9_9BACT</name>
<dbReference type="CDD" id="cd00093">
    <property type="entry name" value="HTH_XRE"/>
    <property type="match status" value="1"/>
</dbReference>
<dbReference type="SUPFAM" id="SSF47413">
    <property type="entry name" value="lambda repressor-like DNA-binding domains"/>
    <property type="match status" value="1"/>
</dbReference>
<evidence type="ECO:0000313" key="2">
    <source>
        <dbReference type="EMBL" id="BBE20440.1"/>
    </source>
</evidence>
<gene>
    <name evidence="2" type="ORF">AQPE_4632</name>
</gene>
<accession>A0A5K7SFQ9</accession>
<dbReference type="KEGG" id="anf:AQPE_4632"/>
<sequence length="69" mass="8223">MNRIKEVLELKRIKQIWLAEKLGKSFNMVNAYVQNRRQPSIEILYQIADILEVDVKELLISRNEPNIKK</sequence>
<dbReference type="Proteomes" id="UP001193389">
    <property type="component" value="Chromosome"/>
</dbReference>
<proteinExistence type="predicted"/>
<dbReference type="GO" id="GO:0003677">
    <property type="term" value="F:DNA binding"/>
    <property type="evidence" value="ECO:0007669"/>
    <property type="project" value="InterPro"/>
</dbReference>
<dbReference type="EMBL" id="AP018694">
    <property type="protein sequence ID" value="BBE20440.1"/>
    <property type="molecule type" value="Genomic_DNA"/>
</dbReference>